<dbReference type="Pfam" id="PF25954">
    <property type="entry name" value="Beta-barrel_RND_2"/>
    <property type="match status" value="1"/>
</dbReference>
<feature type="domain" description="CusB-like beta-barrel" evidence="3">
    <location>
        <begin position="202"/>
        <end position="273"/>
    </location>
</feature>
<dbReference type="InterPro" id="IPR058792">
    <property type="entry name" value="Beta-barrel_RND_2"/>
</dbReference>
<dbReference type="PANTHER" id="PTHR30469">
    <property type="entry name" value="MULTIDRUG RESISTANCE PROTEIN MDTA"/>
    <property type="match status" value="1"/>
</dbReference>
<dbReference type="Gene3D" id="1.10.287.470">
    <property type="entry name" value="Helix hairpin bin"/>
    <property type="match status" value="1"/>
</dbReference>
<dbReference type="Gene3D" id="2.40.50.100">
    <property type="match status" value="1"/>
</dbReference>
<accession>A0AAU8CTT1</accession>
<sequence>MIKRLIIAFVLLVLICGGVIGFNIFRDRAIEQYFANAPVAPVAVSTSVVEPMKWTPGIEAIGTVGAARGVDLTVETTGIIRDILFSANQRVDQGEVLIQLDDAVQRADLAAGLTQAALDKTAYDRALELQRRGVGTDVNVEAAKAAADASASQVAKFQAVLDQKQLTAPFAGTMGIPRVDDGQYIAPGTIVATLQDLDTMRVDFSIPEQQLDLVEIGQTVRLGTNSADMKFSGSIIGIEPKVDPVSRLVSIRAEVVNPEGQLSPGQFVQVRVQLPEEDGVLALPQTSVVSSLYGDYVFVVRPAENKAGAAEAAQPAQESAAPAANQQNAEPALVVDQVFVTTGRTSQGLVEVLKGVKAGDQIVTAGQNRLSNGTPVRVDNTVNPANITAAK</sequence>
<comment type="similarity">
    <text evidence="1">Belongs to the membrane fusion protein (MFP) (TC 8.A.1) family.</text>
</comment>
<dbReference type="GO" id="GO:1990281">
    <property type="term" value="C:efflux pump complex"/>
    <property type="evidence" value="ECO:0007669"/>
    <property type="project" value="TreeGrafter"/>
</dbReference>
<name>A0AAU8CTT1_9HYPH</name>
<dbReference type="FunFam" id="2.40.30.170:FF:000010">
    <property type="entry name" value="Efflux RND transporter periplasmic adaptor subunit"/>
    <property type="match status" value="1"/>
</dbReference>
<proteinExistence type="inferred from homology"/>
<evidence type="ECO:0000256" key="1">
    <source>
        <dbReference type="ARBA" id="ARBA00009477"/>
    </source>
</evidence>
<dbReference type="NCBIfam" id="TIGR01730">
    <property type="entry name" value="RND_mfp"/>
    <property type="match status" value="1"/>
</dbReference>
<dbReference type="PANTHER" id="PTHR30469:SF11">
    <property type="entry name" value="BLL4320 PROTEIN"/>
    <property type="match status" value="1"/>
</dbReference>
<dbReference type="SUPFAM" id="SSF111369">
    <property type="entry name" value="HlyD-like secretion proteins"/>
    <property type="match status" value="1"/>
</dbReference>
<evidence type="ECO:0000259" key="2">
    <source>
        <dbReference type="Pfam" id="PF25917"/>
    </source>
</evidence>
<dbReference type="GO" id="GO:0015562">
    <property type="term" value="F:efflux transmembrane transporter activity"/>
    <property type="evidence" value="ECO:0007669"/>
    <property type="project" value="TreeGrafter"/>
</dbReference>
<dbReference type="Gene3D" id="2.40.420.20">
    <property type="match status" value="1"/>
</dbReference>
<dbReference type="RefSeq" id="WP_353642087.1">
    <property type="nucleotide sequence ID" value="NZ_CP159253.1"/>
</dbReference>
<feature type="domain" description="Multidrug resistance protein MdtA-like barrel-sandwich hybrid" evidence="2">
    <location>
        <begin position="70"/>
        <end position="189"/>
    </location>
</feature>
<reference evidence="4" key="1">
    <citation type="submission" date="2024-06" db="EMBL/GenBank/DDBJ databases">
        <title>Mesorhizobium karijinii sp. nov., a symbiont of the iconic Swainsona formosa from arid Australia.</title>
        <authorList>
            <person name="Hill Y.J."/>
            <person name="Watkin E.L.J."/>
            <person name="O'Hara G.W."/>
            <person name="Terpolilli J."/>
            <person name="Tye M.L."/>
            <person name="Kohlmeier M.G."/>
        </authorList>
    </citation>
    <scope>NUCLEOTIDE SEQUENCE</scope>
    <source>
        <strain evidence="4">WSM2240</strain>
    </source>
</reference>
<gene>
    <name evidence="4" type="ORF">ABVK50_07855</name>
</gene>
<organism evidence="4">
    <name type="scientific">Mesorhizobium sp. WSM2240</name>
    <dbReference type="NCBI Taxonomy" id="3228851"/>
    <lineage>
        <taxon>Bacteria</taxon>
        <taxon>Pseudomonadati</taxon>
        <taxon>Pseudomonadota</taxon>
        <taxon>Alphaproteobacteria</taxon>
        <taxon>Hyphomicrobiales</taxon>
        <taxon>Phyllobacteriaceae</taxon>
        <taxon>Mesorhizobium</taxon>
    </lineage>
</organism>
<dbReference type="Gene3D" id="2.40.30.170">
    <property type="match status" value="1"/>
</dbReference>
<dbReference type="EMBL" id="CP159253">
    <property type="protein sequence ID" value="XCG50385.1"/>
    <property type="molecule type" value="Genomic_DNA"/>
</dbReference>
<dbReference type="AlphaFoldDB" id="A0AAU8CTT1"/>
<evidence type="ECO:0000259" key="3">
    <source>
        <dbReference type="Pfam" id="PF25954"/>
    </source>
</evidence>
<evidence type="ECO:0000313" key="4">
    <source>
        <dbReference type="EMBL" id="XCG50385.1"/>
    </source>
</evidence>
<dbReference type="Pfam" id="PF25917">
    <property type="entry name" value="BSH_RND"/>
    <property type="match status" value="1"/>
</dbReference>
<dbReference type="InterPro" id="IPR006143">
    <property type="entry name" value="RND_pump_MFP"/>
</dbReference>
<dbReference type="InterPro" id="IPR058625">
    <property type="entry name" value="MdtA-like_BSH"/>
</dbReference>
<protein>
    <submittedName>
        <fullName evidence="4">Efflux RND transporter periplasmic adaptor subunit</fullName>
    </submittedName>
</protein>